<proteinExistence type="predicted"/>
<dbReference type="Pfam" id="PF02738">
    <property type="entry name" value="MoCoBD_1"/>
    <property type="match status" value="1"/>
</dbReference>
<protein>
    <submittedName>
        <fullName evidence="2">Isoquinoline 1-oxidoreductase subunit beta</fullName>
        <ecNumber evidence="2">1.3.99.16</ecNumber>
    </submittedName>
</protein>
<dbReference type="InterPro" id="IPR037165">
    <property type="entry name" value="AldOxase/xan_DH_Mopterin-bd_sf"/>
</dbReference>
<name>A0A2C9D917_9HYPH</name>
<dbReference type="Proteomes" id="UP000223606">
    <property type="component" value="Chromosome 1"/>
</dbReference>
<organism evidence="2 3">
    <name type="scientific">Hartmannibacter diazotrophicus</name>
    <dbReference type="NCBI Taxonomy" id="1482074"/>
    <lineage>
        <taxon>Bacteria</taxon>
        <taxon>Pseudomonadati</taxon>
        <taxon>Pseudomonadota</taxon>
        <taxon>Alphaproteobacteria</taxon>
        <taxon>Hyphomicrobiales</taxon>
        <taxon>Pleomorphomonadaceae</taxon>
        <taxon>Hartmannibacter</taxon>
    </lineage>
</organism>
<dbReference type="InterPro" id="IPR012368">
    <property type="entry name" value="OxRdtase_Mopterin-bd_su_IorB"/>
</dbReference>
<dbReference type="SMART" id="SM01008">
    <property type="entry name" value="Ald_Xan_dh_C"/>
    <property type="match status" value="1"/>
</dbReference>
<evidence type="ECO:0000313" key="3">
    <source>
        <dbReference type="Proteomes" id="UP000223606"/>
    </source>
</evidence>
<dbReference type="PANTHER" id="PTHR47495:SF1">
    <property type="entry name" value="BLL3820 PROTEIN"/>
    <property type="match status" value="1"/>
</dbReference>
<feature type="domain" description="Aldehyde oxidase/xanthine dehydrogenase a/b hammerhead" evidence="1">
    <location>
        <begin position="224"/>
        <end position="303"/>
    </location>
</feature>
<dbReference type="SUPFAM" id="SSF54665">
    <property type="entry name" value="CO dehydrogenase molybdoprotein N-domain-like"/>
    <property type="match status" value="1"/>
</dbReference>
<dbReference type="PROSITE" id="PS51318">
    <property type="entry name" value="TAT"/>
    <property type="match status" value="1"/>
</dbReference>
<evidence type="ECO:0000313" key="2">
    <source>
        <dbReference type="EMBL" id="SON56679.1"/>
    </source>
</evidence>
<dbReference type="GO" id="GO:0047121">
    <property type="term" value="F:isoquinoline 1-oxidoreductase activity"/>
    <property type="evidence" value="ECO:0007669"/>
    <property type="project" value="UniProtKB-EC"/>
</dbReference>
<dbReference type="PIRSF" id="PIRSF036389">
    <property type="entry name" value="IOR_B"/>
    <property type="match status" value="1"/>
</dbReference>
<dbReference type="InterPro" id="IPR046867">
    <property type="entry name" value="AldOxase/xan_DH_MoCoBD2"/>
</dbReference>
<reference evidence="3" key="1">
    <citation type="submission" date="2017-09" db="EMBL/GenBank/DDBJ databases">
        <title>Genome sequence of Nannocystis excedens DSM 71.</title>
        <authorList>
            <person name="Blom J."/>
        </authorList>
    </citation>
    <scope>NUCLEOTIDE SEQUENCE [LARGE SCALE GENOMIC DNA]</scope>
    <source>
        <strain evidence="3">type strain: E19</strain>
    </source>
</reference>
<dbReference type="KEGG" id="hdi:HDIA_3138"/>
<accession>A0A2C9D917</accession>
<dbReference type="OrthoDB" id="9767994at2"/>
<dbReference type="RefSeq" id="WP_099557029.1">
    <property type="nucleotide sequence ID" value="NZ_LT960614.1"/>
</dbReference>
<dbReference type="SUPFAM" id="SSF56003">
    <property type="entry name" value="Molybdenum cofactor-binding domain"/>
    <property type="match status" value="2"/>
</dbReference>
<dbReference type="InterPro" id="IPR000674">
    <property type="entry name" value="Ald_Oxase/Xan_DH_a/b"/>
</dbReference>
<dbReference type="Pfam" id="PF20256">
    <property type="entry name" value="MoCoBD_2"/>
    <property type="match status" value="2"/>
</dbReference>
<dbReference type="InterPro" id="IPR036856">
    <property type="entry name" value="Ald_Oxase/Xan_DH_a/b_sf"/>
</dbReference>
<dbReference type="EC" id="1.3.99.16" evidence="2"/>
<dbReference type="PANTHER" id="PTHR47495">
    <property type="entry name" value="ALDEHYDE DEHYDROGENASE"/>
    <property type="match status" value="1"/>
</dbReference>
<dbReference type="AlphaFoldDB" id="A0A2C9D917"/>
<sequence>MKIAHDFAPAEALALMKPDGVTNLSRRGFLGVSAGALLIGALLPAGQARAQASEAIKPGTRIPAFLELRSDGTVRLLSPFVEGGQGIATGAAQIVGEELDVHPSRFAVECAPPGPDYAVINGLRMTGGSFSTRSSYMVFRQLGASLRDMLIRAAAARLDVPRAELDTDDGVVRHAASGRSIVYADLVAEALKLEPASEVALRDPSTFRYIRQPMDRLDVRDKSTGKAVYAIDQKVEGMLYAAVVHGEHFGTEPTAIANEAETLTMSGVHAVHRLPGAVAVTANSWFRARKAVEQLEVTWTAPKPTGLDTIAADFSSAGMLAALKASTDKGVPAETVGDADAAFASAARLIEADYDAPYLAHGQLEPPSALARFNEDGTLELWISNQMPELFQMYAAKTADVPVEKVIVHSPMLGGFFGRHFLYGSSSPFFQAILLAKETGKPVKVLWSREEEFKMDAARPLSFSRFSAALDKDGMPVAIKVRTVGEGPIGRWFSSVFKDPVDSSAVEGIVAKPYAIPNRSMEYVKVVHPVTIAFWRSVGHSMNDYFSESFFDEIAAAGDKDPYELRRVLLQDKPRHLHLLDVVATMSGGWKRGPYEVEGVKRARGVSMASPFGSETATIAEVSIEDGSVRVHNLWIAFDPGSIVNPRIVQSQVESAAALGLSATLHEELPYEGGVRQVSNYDTYTILSRDEMPKVHVEIVESGEPMGGVGEPGLPGVAPAVVNAVAALTGQRIRSLPLAKATFGA</sequence>
<dbReference type="Gene3D" id="3.30.365.10">
    <property type="entry name" value="Aldehyde oxidase/xanthine dehydrogenase, molybdopterin binding domain"/>
    <property type="match status" value="4"/>
</dbReference>
<keyword evidence="3" id="KW-1185">Reference proteome</keyword>
<keyword evidence="2" id="KW-0560">Oxidoreductase</keyword>
<gene>
    <name evidence="2" type="primary">iorB_2</name>
    <name evidence="2" type="ORF">HDIA_3138</name>
</gene>
<dbReference type="Gene3D" id="3.90.1170.50">
    <property type="entry name" value="Aldehyde oxidase/xanthine dehydrogenase, a/b hammerhead"/>
    <property type="match status" value="1"/>
</dbReference>
<dbReference type="EMBL" id="LT960614">
    <property type="protein sequence ID" value="SON56679.1"/>
    <property type="molecule type" value="Genomic_DNA"/>
</dbReference>
<dbReference type="InterPro" id="IPR052516">
    <property type="entry name" value="N-heterocyclic_Hydroxylase"/>
</dbReference>
<evidence type="ECO:0000259" key="1">
    <source>
        <dbReference type="SMART" id="SM01008"/>
    </source>
</evidence>
<dbReference type="InterPro" id="IPR006311">
    <property type="entry name" value="TAT_signal"/>
</dbReference>
<dbReference type="InterPro" id="IPR008274">
    <property type="entry name" value="AldOxase/xan_DH_MoCoBD1"/>
</dbReference>